<reference evidence="18" key="1">
    <citation type="journal article" date="2012" name="Science">
        <title>The Paleozoic origin of enzymatic lignin decomposition reconstructed from 31 fungal genomes.</title>
        <authorList>
            <person name="Floudas D."/>
            <person name="Binder M."/>
            <person name="Riley R."/>
            <person name="Barry K."/>
            <person name="Blanchette R.A."/>
            <person name="Henrissat B."/>
            <person name="Martinez A.T."/>
            <person name="Otillar R."/>
            <person name="Spatafora J.W."/>
            <person name="Yadav J.S."/>
            <person name="Aerts A."/>
            <person name="Benoit I."/>
            <person name="Boyd A."/>
            <person name="Carlson A."/>
            <person name="Copeland A."/>
            <person name="Coutinho P.M."/>
            <person name="de Vries R.P."/>
            <person name="Ferreira P."/>
            <person name="Findley K."/>
            <person name="Foster B."/>
            <person name="Gaskell J."/>
            <person name="Glotzer D."/>
            <person name="Gorecki P."/>
            <person name="Heitman J."/>
            <person name="Hesse C."/>
            <person name="Hori C."/>
            <person name="Igarashi K."/>
            <person name="Jurgens J.A."/>
            <person name="Kallen N."/>
            <person name="Kersten P."/>
            <person name="Kohler A."/>
            <person name="Kuees U."/>
            <person name="Kumar T.K.A."/>
            <person name="Kuo A."/>
            <person name="LaButti K."/>
            <person name="Larrondo L.F."/>
            <person name="Lindquist E."/>
            <person name="Ling A."/>
            <person name="Lombard V."/>
            <person name="Lucas S."/>
            <person name="Lundell T."/>
            <person name="Martin R."/>
            <person name="McLaughlin D.J."/>
            <person name="Morgenstern I."/>
            <person name="Morin E."/>
            <person name="Murat C."/>
            <person name="Nagy L.G."/>
            <person name="Nolan M."/>
            <person name="Ohm R.A."/>
            <person name="Patyshakuliyeva A."/>
            <person name="Rokas A."/>
            <person name="Ruiz-Duenas F.J."/>
            <person name="Sabat G."/>
            <person name="Salamov A."/>
            <person name="Samejima M."/>
            <person name="Schmutz J."/>
            <person name="Slot J.C."/>
            <person name="St John F."/>
            <person name="Stenlid J."/>
            <person name="Sun H."/>
            <person name="Sun S."/>
            <person name="Syed K."/>
            <person name="Tsang A."/>
            <person name="Wiebenga A."/>
            <person name="Young D."/>
            <person name="Pisabarro A."/>
            <person name="Eastwood D.C."/>
            <person name="Martin F."/>
            <person name="Cullen D."/>
            <person name="Grigoriev I.V."/>
            <person name="Hibbett D.S."/>
        </authorList>
    </citation>
    <scope>NUCLEOTIDE SEQUENCE [LARGE SCALE GENOMIC DNA]</scope>
    <source>
        <strain evidence="18">RWD-64-598 SS2</strain>
    </source>
</reference>
<evidence type="ECO:0000256" key="15">
    <source>
        <dbReference type="SAM" id="MobiDB-lite"/>
    </source>
</evidence>
<evidence type="ECO:0000256" key="4">
    <source>
        <dbReference type="ARBA" id="ARBA00022729"/>
    </source>
</evidence>
<evidence type="ECO:0000256" key="8">
    <source>
        <dbReference type="ARBA" id="ARBA00023295"/>
    </source>
</evidence>
<dbReference type="KEGG" id="cput:CONPUDRAFT_138678"/>
<dbReference type="InterPro" id="IPR050749">
    <property type="entry name" value="Glycosyl_Hydrolase_47"/>
</dbReference>
<dbReference type="EMBL" id="JH711582">
    <property type="protein sequence ID" value="EIW78379.1"/>
    <property type="molecule type" value="Genomic_DNA"/>
</dbReference>
<organism evidence="17 18">
    <name type="scientific">Coniophora puteana (strain RWD-64-598)</name>
    <name type="common">Brown rot fungus</name>
    <dbReference type="NCBI Taxonomy" id="741705"/>
    <lineage>
        <taxon>Eukaryota</taxon>
        <taxon>Fungi</taxon>
        <taxon>Dikarya</taxon>
        <taxon>Basidiomycota</taxon>
        <taxon>Agaricomycotina</taxon>
        <taxon>Agaricomycetes</taxon>
        <taxon>Agaricomycetidae</taxon>
        <taxon>Boletales</taxon>
        <taxon>Coniophorineae</taxon>
        <taxon>Coniophoraceae</taxon>
        <taxon>Coniophora</taxon>
    </lineage>
</organism>
<keyword evidence="18" id="KW-1185">Reference proteome</keyword>
<protein>
    <recommendedName>
        <fullName evidence="14">alpha-1,2-Mannosidase</fullName>
        <ecNumber evidence="14">3.2.1.-</ecNumber>
    </recommendedName>
</protein>
<evidence type="ECO:0000313" key="18">
    <source>
        <dbReference type="Proteomes" id="UP000053558"/>
    </source>
</evidence>
<evidence type="ECO:0000256" key="10">
    <source>
        <dbReference type="ARBA" id="ARBA00048605"/>
    </source>
</evidence>
<dbReference type="Pfam" id="PF01532">
    <property type="entry name" value="Glyco_hydro_47"/>
    <property type="match status" value="1"/>
</dbReference>
<dbReference type="InterPro" id="IPR001382">
    <property type="entry name" value="Glyco_hydro_47"/>
</dbReference>
<comment type="catalytic activity">
    <reaction evidence="10">
        <text>N(4)-(alpha-D-Man-(1-&gt;2)-alpha-D-Man-(1-&gt;2)-alpha-D-Man-(1-&gt;3)-[alpha-D-Man-(1-&gt;2)-alpha-D-Man-(1-&gt;3)-[alpha-D-Man-(1-&gt;2)-alpha-D-Man-(1-&gt;6)]-alpha-D-Man-(1-&gt;6)]-beta-D-Man-(1-&gt;4)-beta-D-GlcNAc-(1-&gt;4)-beta-D-GlcNAc)-L-asparaginyl-[protein] (N-glucan mannose isomer 9A1,2,3B1,2,3) + 4 H2O = N(4)-(alpha-D-Man-(1-&gt;3)-[alpha-D-Man-(1-&gt;3)-[alpha-D-Man-(1-&gt;6)]-alpha-D-Man-(1-&gt;6)]-beta-D-Man-(1-&gt;4)-beta-D-GlcNAc-(1-&gt;4)-beta-D-GlcNAc)-L-asparaginyl-[protein] (N-glucan mannose isomer 5A1,2) + 4 beta-D-mannose</text>
        <dbReference type="Rhea" id="RHEA:56008"/>
        <dbReference type="Rhea" id="RHEA-COMP:14356"/>
        <dbReference type="Rhea" id="RHEA-COMP:14367"/>
        <dbReference type="ChEBI" id="CHEBI:15377"/>
        <dbReference type="ChEBI" id="CHEBI:28563"/>
        <dbReference type="ChEBI" id="CHEBI:59087"/>
        <dbReference type="ChEBI" id="CHEBI:139493"/>
        <dbReference type="EC" id="3.2.1.113"/>
    </reaction>
</comment>
<keyword evidence="4 16" id="KW-0732">Signal</keyword>
<dbReference type="InterPro" id="IPR012341">
    <property type="entry name" value="6hp_glycosidase-like_sf"/>
</dbReference>
<feature type="signal peptide" evidence="16">
    <location>
        <begin position="1"/>
        <end position="19"/>
    </location>
</feature>
<feature type="chain" id="PRO_5024300231" description="alpha-1,2-Mannosidase" evidence="16">
    <location>
        <begin position="20"/>
        <end position="541"/>
    </location>
</feature>
<feature type="disulfide bond" evidence="13">
    <location>
        <begin position="327"/>
        <end position="356"/>
    </location>
</feature>
<keyword evidence="12" id="KW-0479">Metal-binding</keyword>
<dbReference type="SUPFAM" id="SSF48225">
    <property type="entry name" value="Seven-hairpin glycosidases"/>
    <property type="match status" value="1"/>
</dbReference>
<dbReference type="GO" id="GO:0005975">
    <property type="term" value="P:carbohydrate metabolic process"/>
    <property type="evidence" value="ECO:0007669"/>
    <property type="project" value="InterPro"/>
</dbReference>
<dbReference type="Gene3D" id="1.50.10.10">
    <property type="match status" value="1"/>
</dbReference>
<evidence type="ECO:0000256" key="11">
    <source>
        <dbReference type="PIRSR" id="PIRSR601382-1"/>
    </source>
</evidence>
<comment type="caution">
    <text evidence="17">The sequence shown here is derived from an EMBL/GenBank/DDBJ whole genome shotgun (WGS) entry which is preliminary data.</text>
</comment>
<comment type="catalytic activity">
    <reaction evidence="9">
        <text>N(4)-(alpha-D-Man-(1-&gt;2)-alpha-D-Man-(1-&gt;2)-alpha-D-Man-(1-&gt;3)-[alpha-D-Man-(1-&gt;3)-[alpha-D-Man-(1-&gt;2)-alpha-D-Man-(1-&gt;6)]-alpha-D-Man-(1-&gt;6)]-beta-D-Man-(1-&gt;4)-beta-D-GlcNAc-(1-&gt;4)-beta-D-GlcNAc)-L-asparaginyl-[protein] (N-glucan mannose isomer 8A1,2,3B1,3) + 3 H2O = N(4)-(alpha-D-Man-(1-&gt;3)-[alpha-D-Man-(1-&gt;3)-[alpha-D-Man-(1-&gt;6)]-alpha-D-Man-(1-&gt;6)]-beta-D-Man-(1-&gt;4)-beta-D-GlcNAc-(1-&gt;4)-beta-D-GlcNAc)-L-asparaginyl-[protein] (N-glucan mannose isomer 5A1,2) + 3 beta-D-mannose</text>
        <dbReference type="Rhea" id="RHEA:56028"/>
        <dbReference type="Rhea" id="RHEA-COMP:14358"/>
        <dbReference type="Rhea" id="RHEA-COMP:14367"/>
        <dbReference type="ChEBI" id="CHEBI:15377"/>
        <dbReference type="ChEBI" id="CHEBI:28563"/>
        <dbReference type="ChEBI" id="CHEBI:59087"/>
        <dbReference type="ChEBI" id="CHEBI:60628"/>
        <dbReference type="EC" id="3.2.1.113"/>
    </reaction>
</comment>
<keyword evidence="5 14" id="KW-0378">Hydrolase</keyword>
<feature type="active site" evidence="11">
    <location>
        <position position="263"/>
    </location>
</feature>
<dbReference type="InterPro" id="IPR036026">
    <property type="entry name" value="Seven-hairpin_glycosidases"/>
</dbReference>
<keyword evidence="6 13" id="KW-1015">Disulfide bond</keyword>
<keyword evidence="7" id="KW-0325">Glycoprotein</keyword>
<feature type="active site" evidence="11">
    <location>
        <position position="413"/>
    </location>
</feature>
<keyword evidence="8 14" id="KW-0326">Glycosidase</keyword>
<dbReference type="Proteomes" id="UP000053558">
    <property type="component" value="Unassembled WGS sequence"/>
</dbReference>
<dbReference type="GO" id="GO:0005509">
    <property type="term" value="F:calcium ion binding"/>
    <property type="evidence" value="ECO:0007669"/>
    <property type="project" value="InterPro"/>
</dbReference>
<dbReference type="GO" id="GO:0004571">
    <property type="term" value="F:mannosyl-oligosaccharide 1,2-alpha-mannosidase activity"/>
    <property type="evidence" value="ECO:0007669"/>
    <property type="project" value="UniProtKB-EC"/>
</dbReference>
<comment type="similarity">
    <text evidence="3 14">Belongs to the glycosyl hydrolase 47 family.</text>
</comment>
<feature type="active site" description="Proton donor" evidence="11">
    <location>
        <position position="133"/>
    </location>
</feature>
<evidence type="ECO:0000313" key="17">
    <source>
        <dbReference type="EMBL" id="EIW78379.1"/>
    </source>
</evidence>
<dbReference type="PRINTS" id="PR00747">
    <property type="entry name" value="GLYHDRLASE47"/>
</dbReference>
<evidence type="ECO:0000256" key="3">
    <source>
        <dbReference type="ARBA" id="ARBA00007658"/>
    </source>
</evidence>
<dbReference type="GO" id="GO:0036503">
    <property type="term" value="P:ERAD pathway"/>
    <property type="evidence" value="ECO:0007669"/>
    <property type="project" value="UniProtKB-ARBA"/>
</dbReference>
<feature type="binding site" evidence="12">
    <location>
        <position position="499"/>
    </location>
    <ligand>
        <name>Ca(2+)</name>
        <dbReference type="ChEBI" id="CHEBI:29108"/>
    </ligand>
</feature>
<feature type="region of interest" description="Disordered" evidence="15">
    <location>
        <begin position="521"/>
        <end position="541"/>
    </location>
</feature>
<dbReference type="OMA" id="SHLACFM"/>
<accession>A0A5M3MGL9</accession>
<dbReference type="GO" id="GO:0016020">
    <property type="term" value="C:membrane"/>
    <property type="evidence" value="ECO:0007669"/>
    <property type="project" value="InterPro"/>
</dbReference>
<feature type="compositionally biased region" description="Polar residues" evidence="15">
    <location>
        <begin position="521"/>
        <end position="531"/>
    </location>
</feature>
<comment type="pathway">
    <text evidence="2">Protein modification; protein glycosylation.</text>
</comment>
<evidence type="ECO:0000256" key="9">
    <source>
        <dbReference type="ARBA" id="ARBA00047669"/>
    </source>
</evidence>
<dbReference type="PANTHER" id="PTHR11742:SF101">
    <property type="entry name" value="MANNOSYL-OLIGOSACCHARIDE ALPHA-1,2-MANNOSIDASE 1B"/>
    <property type="match status" value="1"/>
</dbReference>
<dbReference type="GeneID" id="19201238"/>
<evidence type="ECO:0000256" key="14">
    <source>
        <dbReference type="RuleBase" id="RU361193"/>
    </source>
</evidence>
<evidence type="ECO:0000256" key="13">
    <source>
        <dbReference type="PIRSR" id="PIRSR601382-3"/>
    </source>
</evidence>
<dbReference type="AlphaFoldDB" id="A0A5M3MGL9"/>
<dbReference type="FunFam" id="1.50.10.10:FF:000047">
    <property type="entry name" value="Mannosyl-oligosaccharide alpha-1,2-mannosidase"/>
    <property type="match status" value="1"/>
</dbReference>
<keyword evidence="12" id="KW-0106">Calcium</keyword>
<feature type="active site" description="Proton donor" evidence="11">
    <location>
        <position position="370"/>
    </location>
</feature>
<evidence type="ECO:0000256" key="2">
    <source>
        <dbReference type="ARBA" id="ARBA00004922"/>
    </source>
</evidence>
<proteinExistence type="inferred from homology"/>
<evidence type="ECO:0000256" key="5">
    <source>
        <dbReference type="ARBA" id="ARBA00022801"/>
    </source>
</evidence>
<evidence type="ECO:0000256" key="7">
    <source>
        <dbReference type="ARBA" id="ARBA00023180"/>
    </source>
</evidence>
<dbReference type="GO" id="GO:0005783">
    <property type="term" value="C:endoplasmic reticulum"/>
    <property type="evidence" value="ECO:0007669"/>
    <property type="project" value="TreeGrafter"/>
</dbReference>
<dbReference type="OrthoDB" id="8118055at2759"/>
<evidence type="ECO:0000256" key="12">
    <source>
        <dbReference type="PIRSR" id="PIRSR601382-2"/>
    </source>
</evidence>
<dbReference type="PANTHER" id="PTHR11742">
    <property type="entry name" value="MANNOSYL-OLIGOSACCHARIDE ALPHA-1,2-MANNOSIDASE-RELATED"/>
    <property type="match status" value="1"/>
</dbReference>
<evidence type="ECO:0000256" key="1">
    <source>
        <dbReference type="ARBA" id="ARBA00001913"/>
    </source>
</evidence>
<name>A0A5M3MGL9_CONPW</name>
<sequence length="541" mass="59390">MTSSLQSLSVMSLRRLVLAAVAASGSLSAVSAGRVQKPDLVLPSDAPTHQQEVVDIFSKSYEAYKQYAFGHDDLTPLNNSFYDGRNGWGASMADALDTMFLMGRNDWFEEAVAHFANIDFSRSVTNDTTSVFETTIRYVGGFLSAYELSGKTQHVLVEKAQQIADQLVYAYVGDNAIPFGHLNFTDHQSVKDTSNVAEAGTLTLEWNRLSQYTGNDTYRQLAEKSVKYMMGLPTPVNGIPPQGIDPATGKSVGSYITWGGGTDSYIEYLIKYPRLTNTDDQSYADTWLTAVDTSIQTLLRNSTVGNHLYLAEQDKGKLSHVGSHLACFHGGNWILGGKLLNNDTIVNYGLQLTDACLNTYASTATGIGPEVFAFISDDGDYVEGSSGVNSTQKAFYDQHGFYITDPTYDLRPEVLESNFYAYRVTGDEKYLKVAAAAIESIKNYINTTNAYAPITDVMDTNSPRINDMESFWFAEVLKYLFLTFDAPEKVSLDDFVFNTECHPFIAPAALPKYGSGNLMAPSNQPVTTNDGSIPVPSPKPF</sequence>
<dbReference type="EC" id="3.2.1.-" evidence="14"/>
<evidence type="ECO:0000256" key="6">
    <source>
        <dbReference type="ARBA" id="ARBA00023157"/>
    </source>
</evidence>
<gene>
    <name evidence="17" type="ORF">CONPUDRAFT_138678</name>
</gene>
<evidence type="ECO:0000256" key="16">
    <source>
        <dbReference type="SAM" id="SignalP"/>
    </source>
</evidence>
<dbReference type="RefSeq" id="XP_007771426.1">
    <property type="nucleotide sequence ID" value="XM_007773236.1"/>
</dbReference>
<comment type="cofactor">
    <cofactor evidence="1 12">
        <name>Ca(2+)</name>
        <dbReference type="ChEBI" id="CHEBI:29108"/>
    </cofactor>
</comment>